<evidence type="ECO:0000259" key="1">
    <source>
        <dbReference type="Pfam" id="PF23343"/>
    </source>
</evidence>
<dbReference type="EMBL" id="JBHUEN010000013">
    <property type="protein sequence ID" value="MFD1881005.1"/>
    <property type="molecule type" value="Genomic_DNA"/>
</dbReference>
<accession>A0ABW4R4D7</accession>
<evidence type="ECO:0000313" key="3">
    <source>
        <dbReference type="Proteomes" id="UP001597213"/>
    </source>
</evidence>
<dbReference type="RefSeq" id="WP_379140503.1">
    <property type="nucleotide sequence ID" value="NZ_JBHUEN010000013.1"/>
</dbReference>
<feature type="domain" description="Replication-associated protein ORF2/G2P" evidence="1">
    <location>
        <begin position="19"/>
        <end position="145"/>
    </location>
</feature>
<name>A0ABW4R4D7_9RHOB</name>
<keyword evidence="3" id="KW-1185">Reference proteome</keyword>
<gene>
    <name evidence="2" type="ORF">ACFSCT_04665</name>
</gene>
<dbReference type="Pfam" id="PF23343">
    <property type="entry name" value="REP_ORF2-G2P"/>
    <property type="match status" value="1"/>
</dbReference>
<protein>
    <recommendedName>
        <fullName evidence="1">Replication-associated protein ORF2/G2P domain-containing protein</fullName>
    </recommendedName>
</protein>
<organism evidence="2 3">
    <name type="scientific">Paracoccus pacificus</name>
    <dbReference type="NCBI Taxonomy" id="1463598"/>
    <lineage>
        <taxon>Bacteria</taxon>
        <taxon>Pseudomonadati</taxon>
        <taxon>Pseudomonadota</taxon>
        <taxon>Alphaproteobacteria</taxon>
        <taxon>Rhodobacterales</taxon>
        <taxon>Paracoccaceae</taxon>
        <taxon>Paracoccus</taxon>
    </lineage>
</organism>
<sequence length="304" mass="34742">MNDYVARSLAEAATSEVSCAITLTYAPRDDLADKVLLPRHFQLFMKLLRRSGHKVRYLVAGEYGDQKGRAHFHALLFFQHLADIPGVPGYNPAHLHDPESSERFSGQIPHKRMVHIREWPHGHVNLDWSFSDKSARYVCKYLLKEDKQNAWFSLSKKPALGAAWFAARAEKARELGVLPSSFEYLPPGGDKSRRYMMTGATRRDYLAALAPVETDRPRMSEWVGKTYDKHALAARVADLEAQPVEVIDEAYRENRQRLGEQAGIARKFSDAREVERLDAMSKAFGPLVKVDGEWRPWRVEHERS</sequence>
<proteinExistence type="predicted"/>
<dbReference type="InterPro" id="IPR056906">
    <property type="entry name" value="ORF2/G2P_dom"/>
</dbReference>
<evidence type="ECO:0000313" key="2">
    <source>
        <dbReference type="EMBL" id="MFD1881005.1"/>
    </source>
</evidence>
<dbReference type="Proteomes" id="UP001597213">
    <property type="component" value="Unassembled WGS sequence"/>
</dbReference>
<comment type="caution">
    <text evidence="2">The sequence shown here is derived from an EMBL/GenBank/DDBJ whole genome shotgun (WGS) entry which is preliminary data.</text>
</comment>
<reference evidence="3" key="1">
    <citation type="journal article" date="2019" name="Int. J. Syst. Evol. Microbiol.">
        <title>The Global Catalogue of Microorganisms (GCM) 10K type strain sequencing project: providing services to taxonomists for standard genome sequencing and annotation.</title>
        <authorList>
            <consortium name="The Broad Institute Genomics Platform"/>
            <consortium name="The Broad Institute Genome Sequencing Center for Infectious Disease"/>
            <person name="Wu L."/>
            <person name="Ma J."/>
        </authorList>
    </citation>
    <scope>NUCLEOTIDE SEQUENCE [LARGE SCALE GENOMIC DNA]</scope>
    <source>
        <strain evidence="3">CCUG 56029</strain>
    </source>
</reference>